<keyword evidence="1" id="KW-1003">Cell membrane</keyword>
<protein>
    <recommendedName>
        <fullName evidence="8">LPS export ABC transporter periplasmic protein LptC</fullName>
    </recommendedName>
</protein>
<dbReference type="Pfam" id="PF06835">
    <property type="entry name" value="LptC"/>
    <property type="match status" value="1"/>
</dbReference>
<dbReference type="PANTHER" id="PTHR37481:SF1">
    <property type="entry name" value="LIPOPOLYSACCHARIDE EXPORT SYSTEM PROTEIN LPTC"/>
    <property type="match status" value="1"/>
</dbReference>
<accession>W4LRY3</accession>
<keyword evidence="3" id="KW-0812">Transmembrane</keyword>
<dbReference type="PANTHER" id="PTHR37481">
    <property type="entry name" value="LIPOPOLYSACCHARIDE EXPORT SYSTEM PROTEIN LPTC"/>
    <property type="match status" value="1"/>
</dbReference>
<evidence type="ECO:0000256" key="1">
    <source>
        <dbReference type="ARBA" id="ARBA00022475"/>
    </source>
</evidence>
<sequence length="185" mass="20852">MKWYWLVLSSLVVIGLALLSMSKRGTVSDNRQTALNAAVAQPQSPRSQMQGIKLIEQADQATAWEIFAEQAEFSDDAKVAVARGVRAQLFQDDIALLSLEANRSIVQRETGNILMQGRVRIIHENGYTMTTQTLNWRAETRQLHTDEVVEVEGPSVHMTGIGLQSDVDQERFHLEQHVHASFRLR</sequence>
<gene>
    <name evidence="6" type="ORF">ETSY1_12350</name>
</gene>
<dbReference type="NCBIfam" id="TIGR04409">
    <property type="entry name" value="LptC_YrbK"/>
    <property type="match status" value="1"/>
</dbReference>
<proteinExistence type="predicted"/>
<evidence type="ECO:0008006" key="8">
    <source>
        <dbReference type="Google" id="ProtNLM"/>
    </source>
</evidence>
<reference evidence="6 7" key="1">
    <citation type="journal article" date="2014" name="Nature">
        <title>An environmental bacterial taxon with a large and distinct metabolic repertoire.</title>
        <authorList>
            <person name="Wilson M.C."/>
            <person name="Mori T."/>
            <person name="Ruckert C."/>
            <person name="Uria A.R."/>
            <person name="Helf M.J."/>
            <person name="Takada K."/>
            <person name="Gernert C."/>
            <person name="Steffens U.A."/>
            <person name="Heycke N."/>
            <person name="Schmitt S."/>
            <person name="Rinke C."/>
            <person name="Helfrich E.J."/>
            <person name="Brachmann A.O."/>
            <person name="Gurgui C."/>
            <person name="Wakimoto T."/>
            <person name="Kracht M."/>
            <person name="Crusemann M."/>
            <person name="Hentschel U."/>
            <person name="Abe I."/>
            <person name="Matsunaga S."/>
            <person name="Kalinowski J."/>
            <person name="Takeyama H."/>
            <person name="Piel J."/>
        </authorList>
    </citation>
    <scope>NUCLEOTIDE SEQUENCE [LARGE SCALE GENOMIC DNA]</scope>
    <source>
        <strain evidence="7">TSY1</strain>
    </source>
</reference>
<dbReference type="Gene3D" id="2.60.450.10">
    <property type="entry name" value="Lipopolysaccharide (LPS) transport protein A like domain"/>
    <property type="match status" value="1"/>
</dbReference>
<dbReference type="InterPro" id="IPR052363">
    <property type="entry name" value="LPS_export_LptC"/>
</dbReference>
<dbReference type="InterPro" id="IPR010664">
    <property type="entry name" value="LipoPS_assembly_LptC-rel"/>
</dbReference>
<evidence type="ECO:0000256" key="5">
    <source>
        <dbReference type="ARBA" id="ARBA00023136"/>
    </source>
</evidence>
<dbReference type="GO" id="GO:0005886">
    <property type="term" value="C:plasma membrane"/>
    <property type="evidence" value="ECO:0007669"/>
    <property type="project" value="InterPro"/>
</dbReference>
<dbReference type="InterPro" id="IPR026265">
    <property type="entry name" value="LptC"/>
</dbReference>
<keyword evidence="2" id="KW-0997">Cell inner membrane</keyword>
<dbReference type="EMBL" id="AZHW01000371">
    <property type="protein sequence ID" value="ETX00157.1"/>
    <property type="molecule type" value="Genomic_DNA"/>
</dbReference>
<dbReference type="GO" id="GO:0017089">
    <property type="term" value="F:glycolipid transfer activity"/>
    <property type="evidence" value="ECO:0007669"/>
    <property type="project" value="TreeGrafter"/>
</dbReference>
<evidence type="ECO:0000256" key="2">
    <source>
        <dbReference type="ARBA" id="ARBA00022519"/>
    </source>
</evidence>
<evidence type="ECO:0000256" key="4">
    <source>
        <dbReference type="ARBA" id="ARBA00022989"/>
    </source>
</evidence>
<dbReference type="Proteomes" id="UP000019141">
    <property type="component" value="Unassembled WGS sequence"/>
</dbReference>
<evidence type="ECO:0000313" key="6">
    <source>
        <dbReference type="EMBL" id="ETX00157.1"/>
    </source>
</evidence>
<comment type="caution">
    <text evidence="6">The sequence shown here is derived from an EMBL/GenBank/DDBJ whole genome shotgun (WGS) entry which is preliminary data.</text>
</comment>
<dbReference type="GO" id="GO:0015221">
    <property type="term" value="F:lipopolysaccharide transmembrane transporter activity"/>
    <property type="evidence" value="ECO:0007669"/>
    <property type="project" value="InterPro"/>
</dbReference>
<dbReference type="AlphaFoldDB" id="W4LRY3"/>
<organism evidence="6 7">
    <name type="scientific">Entotheonella factor</name>
    <dbReference type="NCBI Taxonomy" id="1429438"/>
    <lineage>
        <taxon>Bacteria</taxon>
        <taxon>Pseudomonadati</taxon>
        <taxon>Nitrospinota/Tectimicrobiota group</taxon>
        <taxon>Candidatus Tectimicrobiota</taxon>
        <taxon>Candidatus Entotheonellia</taxon>
        <taxon>Candidatus Entotheonellales</taxon>
        <taxon>Candidatus Entotheonellaceae</taxon>
        <taxon>Candidatus Entotheonella</taxon>
    </lineage>
</organism>
<dbReference type="GO" id="GO:0030288">
    <property type="term" value="C:outer membrane-bounded periplasmic space"/>
    <property type="evidence" value="ECO:0007669"/>
    <property type="project" value="TreeGrafter"/>
</dbReference>
<keyword evidence="5" id="KW-0472">Membrane</keyword>
<evidence type="ECO:0000256" key="3">
    <source>
        <dbReference type="ARBA" id="ARBA00022692"/>
    </source>
</evidence>
<name>W4LRY3_ENTF1</name>
<keyword evidence="7" id="KW-1185">Reference proteome</keyword>
<keyword evidence="4" id="KW-1133">Transmembrane helix</keyword>
<evidence type="ECO:0000313" key="7">
    <source>
        <dbReference type="Proteomes" id="UP000019141"/>
    </source>
</evidence>
<dbReference type="HOGENOM" id="CLU_1458770_0_0_7"/>